<name>A0A6S7L9V7_PARCT</name>
<comment type="caution">
    <text evidence="1">The sequence shown here is derived from an EMBL/GenBank/DDBJ whole genome shotgun (WGS) entry which is preliminary data.</text>
</comment>
<keyword evidence="2" id="KW-1185">Reference proteome</keyword>
<dbReference type="EMBL" id="CACRXK020016100">
    <property type="protein sequence ID" value="CAB4029329.1"/>
    <property type="molecule type" value="Genomic_DNA"/>
</dbReference>
<dbReference type="InterPro" id="IPR000477">
    <property type="entry name" value="RT_dom"/>
</dbReference>
<sequence>MIDLTTISDLTLTEGEVRIVLRNLDEEKATGSDKIPAVLLKNCASSIAPSLCELFNKSLSSGQLPSEWKLSNVCPIPKKSPLHEVSNYRPISLLSLVSKVFERCIYNRVKDHISSKLNELQYGFQRGKSTTSQLLHVLHKIHKMLQKRFQVDTIYLDFAKAFDKVSHDLLLVKLHNFGIKGNLLRWFKNYLSGRFQRVTVHGVTSQPLPVLSGVPQGSILGQILFLIYVNDLPDSISQGTAVSIFADDTKCHRAVRNLQDREILQSDLNNITYWCQDWRMDLNKSKCGLLQFTRCLQPTINQYTLVDIPVKPLTCVKDLGSKLTNATTNQRKNKMWDDITKEINAIGVAYRTASEIKEKWESLTSSAKKMFADVNRQVRKTGGGPPPKEPTAVEEIIMKIFEDTPLFTGLDGFETDLQDRHSFEGFNMPPLGDDIFHEQEDEEDDEDNYDRVTVEQRPIPPSFIQDEIFVPNALPVPATSTPVLPPPRRKEKQRRITNEDVLKLQAEVLQHHKE</sequence>
<dbReference type="Pfam" id="PF13873">
    <property type="entry name" value="Myb_DNA-bind_5"/>
    <property type="match status" value="1"/>
</dbReference>
<gene>
    <name evidence="1" type="ORF">PACLA_8A015194</name>
</gene>
<accession>A0A6S7L9V7</accession>
<proteinExistence type="predicted"/>
<dbReference type="SUPFAM" id="SSF56672">
    <property type="entry name" value="DNA/RNA polymerases"/>
    <property type="match status" value="1"/>
</dbReference>
<dbReference type="AlphaFoldDB" id="A0A6S7L9V7"/>
<protein>
    <submittedName>
        <fullName evidence="1">Uncharacterized protein</fullName>
    </submittedName>
</protein>
<reference evidence="1" key="1">
    <citation type="submission" date="2020-04" db="EMBL/GenBank/DDBJ databases">
        <authorList>
            <person name="Alioto T."/>
            <person name="Alioto T."/>
            <person name="Gomez Garrido J."/>
        </authorList>
    </citation>
    <scope>NUCLEOTIDE SEQUENCE</scope>
    <source>
        <strain evidence="1">A484AB</strain>
    </source>
</reference>
<evidence type="ECO:0000313" key="2">
    <source>
        <dbReference type="Proteomes" id="UP001152795"/>
    </source>
</evidence>
<dbReference type="InterPro" id="IPR043502">
    <property type="entry name" value="DNA/RNA_pol_sf"/>
</dbReference>
<dbReference type="Proteomes" id="UP001152795">
    <property type="component" value="Unassembled WGS sequence"/>
</dbReference>
<dbReference type="OrthoDB" id="426210at2759"/>
<organism evidence="1 2">
    <name type="scientific">Paramuricea clavata</name>
    <name type="common">Red gorgonian</name>
    <name type="synonym">Violescent sea-whip</name>
    <dbReference type="NCBI Taxonomy" id="317549"/>
    <lineage>
        <taxon>Eukaryota</taxon>
        <taxon>Metazoa</taxon>
        <taxon>Cnidaria</taxon>
        <taxon>Anthozoa</taxon>
        <taxon>Octocorallia</taxon>
        <taxon>Malacalcyonacea</taxon>
        <taxon>Plexauridae</taxon>
        <taxon>Paramuricea</taxon>
    </lineage>
</organism>
<dbReference type="CDD" id="cd01650">
    <property type="entry name" value="RT_nLTR_like"/>
    <property type="match status" value="1"/>
</dbReference>
<feature type="non-terminal residue" evidence="1">
    <location>
        <position position="1"/>
    </location>
</feature>
<dbReference type="PANTHER" id="PTHR33332">
    <property type="entry name" value="REVERSE TRANSCRIPTASE DOMAIN-CONTAINING PROTEIN"/>
    <property type="match status" value="1"/>
</dbReference>
<evidence type="ECO:0000313" key="1">
    <source>
        <dbReference type="EMBL" id="CAB4029329.1"/>
    </source>
</evidence>
<dbReference type="InterPro" id="IPR028002">
    <property type="entry name" value="Myb_DNA-bind_5"/>
</dbReference>
<dbReference type="PROSITE" id="PS50878">
    <property type="entry name" value="RT_POL"/>
    <property type="match status" value="1"/>
</dbReference>
<dbReference type="Pfam" id="PF00078">
    <property type="entry name" value="RVT_1"/>
    <property type="match status" value="1"/>
</dbReference>